<proteinExistence type="predicted"/>
<dbReference type="InterPro" id="IPR044609">
    <property type="entry name" value="FKBP2/11"/>
</dbReference>
<dbReference type="Pfam" id="PF00254">
    <property type="entry name" value="FKBP_C"/>
    <property type="match status" value="1"/>
</dbReference>
<evidence type="ECO:0000256" key="1">
    <source>
        <dbReference type="ARBA" id="ARBA00000971"/>
    </source>
</evidence>
<dbReference type="Gene3D" id="3.10.50.40">
    <property type="match status" value="1"/>
</dbReference>
<organism evidence="7">
    <name type="scientific">Henneguya salminicola</name>
    <name type="common">Myxosporean</name>
    <dbReference type="NCBI Taxonomy" id="69463"/>
    <lineage>
        <taxon>Eukaryota</taxon>
        <taxon>Metazoa</taxon>
        <taxon>Cnidaria</taxon>
        <taxon>Myxozoa</taxon>
        <taxon>Myxosporea</taxon>
        <taxon>Bivalvulida</taxon>
        <taxon>Platysporina</taxon>
        <taxon>Myxobolidae</taxon>
        <taxon>Henneguya</taxon>
    </lineage>
</organism>
<accession>A0A6G3ML34</accession>
<dbReference type="GO" id="GO:0005783">
    <property type="term" value="C:endoplasmic reticulum"/>
    <property type="evidence" value="ECO:0007669"/>
    <property type="project" value="TreeGrafter"/>
</dbReference>
<dbReference type="GO" id="GO:0003755">
    <property type="term" value="F:peptidyl-prolyl cis-trans isomerase activity"/>
    <property type="evidence" value="ECO:0007669"/>
    <property type="project" value="UniProtKB-KW"/>
</dbReference>
<dbReference type="SUPFAM" id="SSF54534">
    <property type="entry name" value="FKBP-like"/>
    <property type="match status" value="1"/>
</dbReference>
<evidence type="ECO:0000259" key="6">
    <source>
        <dbReference type="PROSITE" id="PS50059"/>
    </source>
</evidence>
<name>A0A6G3ML34_HENSL</name>
<reference evidence="7" key="1">
    <citation type="submission" date="2018-11" db="EMBL/GenBank/DDBJ databases">
        <title>Henneguya salminicola genome and transcriptome.</title>
        <authorList>
            <person name="Yahalomi D."/>
            <person name="Atkinson S.D."/>
            <person name="Neuhof M."/>
            <person name="Chang E.S."/>
            <person name="Philippe H."/>
            <person name="Cartwright P."/>
            <person name="Bartholomew J.L."/>
            <person name="Huchon D."/>
        </authorList>
    </citation>
    <scope>NUCLEOTIDE SEQUENCE</scope>
    <source>
        <strain evidence="7">Hz1</strain>
        <tissue evidence="7">Whole</tissue>
    </source>
</reference>
<feature type="domain" description="PPIase FKBP-type" evidence="6">
    <location>
        <begin position="34"/>
        <end position="122"/>
    </location>
</feature>
<dbReference type="AlphaFoldDB" id="A0A6G3ML34"/>
<dbReference type="PANTHER" id="PTHR45779:SF7">
    <property type="entry name" value="PEPTIDYLPROLYL ISOMERASE"/>
    <property type="match status" value="1"/>
</dbReference>
<sequence>MPSSLVYSKSACFNQLSIEVLKPPCIGSEKSKKGDTLTIHHTKTLIDGTVVYSSYELGRVLDFKIGKGNQIKGMEQGLLGMGVGEIRKLEIPSALGYGPKGVAHIIPPNQDLIYQVELLKINGRTK</sequence>
<keyword evidence="4 5" id="KW-0413">Isomerase</keyword>
<dbReference type="EC" id="5.2.1.8" evidence="2 5"/>
<dbReference type="InterPro" id="IPR046357">
    <property type="entry name" value="PPIase_dom_sf"/>
</dbReference>
<dbReference type="EMBL" id="GHBP01011361">
    <property type="protein sequence ID" value="NDJ94768.1"/>
    <property type="molecule type" value="Transcribed_RNA"/>
</dbReference>
<evidence type="ECO:0000256" key="3">
    <source>
        <dbReference type="ARBA" id="ARBA00023110"/>
    </source>
</evidence>
<dbReference type="FunFam" id="3.10.50.40:FF:000006">
    <property type="entry name" value="Peptidyl-prolyl cis-trans isomerase"/>
    <property type="match status" value="1"/>
</dbReference>
<keyword evidence="3 5" id="KW-0697">Rotamase</keyword>
<comment type="catalytic activity">
    <reaction evidence="1 5">
        <text>[protein]-peptidylproline (omega=180) = [protein]-peptidylproline (omega=0)</text>
        <dbReference type="Rhea" id="RHEA:16237"/>
        <dbReference type="Rhea" id="RHEA-COMP:10747"/>
        <dbReference type="Rhea" id="RHEA-COMP:10748"/>
        <dbReference type="ChEBI" id="CHEBI:83833"/>
        <dbReference type="ChEBI" id="CHEBI:83834"/>
        <dbReference type="EC" id="5.2.1.8"/>
    </reaction>
</comment>
<dbReference type="InterPro" id="IPR001179">
    <property type="entry name" value="PPIase_FKBP_dom"/>
</dbReference>
<dbReference type="PANTHER" id="PTHR45779">
    <property type="entry name" value="PEPTIDYLPROLYL ISOMERASE"/>
    <property type="match status" value="1"/>
</dbReference>
<evidence type="ECO:0000256" key="2">
    <source>
        <dbReference type="ARBA" id="ARBA00013194"/>
    </source>
</evidence>
<evidence type="ECO:0000256" key="4">
    <source>
        <dbReference type="ARBA" id="ARBA00023235"/>
    </source>
</evidence>
<evidence type="ECO:0000256" key="5">
    <source>
        <dbReference type="PROSITE-ProRule" id="PRU00277"/>
    </source>
</evidence>
<protein>
    <recommendedName>
        <fullName evidence="2 5">peptidylprolyl isomerase</fullName>
        <ecNumber evidence="2 5">5.2.1.8</ecNumber>
    </recommendedName>
</protein>
<dbReference type="PROSITE" id="PS50059">
    <property type="entry name" value="FKBP_PPIASE"/>
    <property type="match status" value="1"/>
</dbReference>
<evidence type="ECO:0000313" key="7">
    <source>
        <dbReference type="EMBL" id="NDJ94768.1"/>
    </source>
</evidence>